<dbReference type="Pfam" id="PF13012">
    <property type="entry name" value="MitMem_reg"/>
    <property type="match status" value="1"/>
</dbReference>
<organism evidence="2 3">
    <name type="scientific">Tritrichomonas musculus</name>
    <dbReference type="NCBI Taxonomy" id="1915356"/>
    <lineage>
        <taxon>Eukaryota</taxon>
        <taxon>Metamonada</taxon>
        <taxon>Parabasalia</taxon>
        <taxon>Tritrichomonadida</taxon>
        <taxon>Tritrichomonadidae</taxon>
        <taxon>Tritrichomonas</taxon>
    </lineage>
</organism>
<protein>
    <submittedName>
        <fullName evidence="2">COP9 signalosome complex subunit 6</fullName>
    </submittedName>
</protein>
<evidence type="ECO:0000313" key="3">
    <source>
        <dbReference type="Proteomes" id="UP001470230"/>
    </source>
</evidence>
<sequence>MQLQSEGSVEDQTQFTAKAFQSLDKDLEKVQKYLEKVAKKEIPFDAERVRKAATIAQWWDHNCGEEQPSDRIEEQANLALLCGMILETLTLYEKHA</sequence>
<comment type="caution">
    <text evidence="2">The sequence shown here is derived from an EMBL/GenBank/DDBJ whole genome shotgun (WGS) entry which is preliminary data.</text>
</comment>
<feature type="domain" description="EIF3F/CSN6-like C-terminal" evidence="1">
    <location>
        <begin position="5"/>
        <end position="58"/>
    </location>
</feature>
<proteinExistence type="predicted"/>
<evidence type="ECO:0000259" key="1">
    <source>
        <dbReference type="Pfam" id="PF13012"/>
    </source>
</evidence>
<keyword evidence="3" id="KW-1185">Reference proteome</keyword>
<dbReference type="Proteomes" id="UP001470230">
    <property type="component" value="Unassembled WGS sequence"/>
</dbReference>
<dbReference type="EMBL" id="JAPFFF010000298">
    <property type="protein sequence ID" value="KAK8834807.1"/>
    <property type="molecule type" value="Genomic_DNA"/>
</dbReference>
<gene>
    <name evidence="2" type="ORF">M9Y10_024219</name>
</gene>
<evidence type="ECO:0000313" key="2">
    <source>
        <dbReference type="EMBL" id="KAK8834807.1"/>
    </source>
</evidence>
<reference evidence="2 3" key="1">
    <citation type="submission" date="2024-04" db="EMBL/GenBank/DDBJ databases">
        <title>Tritrichomonas musculus Genome.</title>
        <authorList>
            <person name="Alves-Ferreira E."/>
            <person name="Grigg M."/>
            <person name="Lorenzi H."/>
            <person name="Galac M."/>
        </authorList>
    </citation>
    <scope>NUCLEOTIDE SEQUENCE [LARGE SCALE GENOMIC DNA]</scope>
    <source>
        <strain evidence="2 3">EAF2021</strain>
    </source>
</reference>
<dbReference type="InterPro" id="IPR024969">
    <property type="entry name" value="EIF3F/CSN6-like_C"/>
</dbReference>
<accession>A0ABR2GMJ5</accession>
<name>A0ABR2GMJ5_9EUKA</name>